<proteinExistence type="predicted"/>
<dbReference type="HOGENOM" id="CLU_3150996_0_0_6"/>
<dbReference type="AlphaFoldDB" id="A8AFN5"/>
<dbReference type="Proteomes" id="UP000008148">
    <property type="component" value="Chromosome"/>
</dbReference>
<dbReference type="EMBL" id="CP000822">
    <property type="protein sequence ID" value="ABV12298.1"/>
    <property type="molecule type" value="Genomic_DNA"/>
</dbReference>
<evidence type="ECO:0000313" key="2">
    <source>
        <dbReference type="Proteomes" id="UP000008148"/>
    </source>
</evidence>
<protein>
    <submittedName>
        <fullName evidence="1">Uncharacterized protein</fullName>
    </submittedName>
</protein>
<name>A8AFN5_CITK8</name>
<sequence>MNAMFGYACSLGAVMCFMEPRSGRCYEYHRNCSSRFRHVNGCFRGIDW</sequence>
<organism evidence="1 2">
    <name type="scientific">Citrobacter koseri (strain ATCC BAA-895 / CDC 4225-83 / SGSC4696)</name>
    <dbReference type="NCBI Taxonomy" id="290338"/>
    <lineage>
        <taxon>Bacteria</taxon>
        <taxon>Pseudomonadati</taxon>
        <taxon>Pseudomonadota</taxon>
        <taxon>Gammaproteobacteria</taxon>
        <taxon>Enterobacterales</taxon>
        <taxon>Enterobacteriaceae</taxon>
        <taxon>Citrobacter</taxon>
    </lineage>
</organism>
<accession>A8AFN5</accession>
<gene>
    <name evidence="1" type="ordered locus">CKO_01157</name>
</gene>
<keyword evidence="2" id="KW-1185">Reference proteome</keyword>
<reference evidence="1 2" key="1">
    <citation type="submission" date="2007-08" db="EMBL/GenBank/DDBJ databases">
        <authorList>
            <consortium name="The Citrobacter koseri Genome Sequencing Project"/>
            <person name="McClelland M."/>
            <person name="Sanderson E.K."/>
            <person name="Porwollik S."/>
            <person name="Spieth J."/>
            <person name="Clifton W.S."/>
            <person name="Latreille P."/>
            <person name="Courtney L."/>
            <person name="Wang C."/>
            <person name="Pepin K."/>
            <person name="Bhonagiri V."/>
            <person name="Nash W."/>
            <person name="Johnson M."/>
            <person name="Thiruvilangam P."/>
            <person name="Wilson R."/>
        </authorList>
    </citation>
    <scope>NUCLEOTIDE SEQUENCE [LARGE SCALE GENOMIC DNA]</scope>
    <source>
        <strain evidence="2">ATCC BAA-895 / CDC 4225-83 / SGSC4696</strain>
    </source>
</reference>
<dbReference type="KEGG" id="cko:CKO_01157"/>
<evidence type="ECO:0000313" key="1">
    <source>
        <dbReference type="EMBL" id="ABV12298.1"/>
    </source>
</evidence>